<dbReference type="Gene3D" id="3.40.50.1820">
    <property type="entry name" value="alpha/beta hydrolase"/>
    <property type="match status" value="1"/>
</dbReference>
<dbReference type="EMBL" id="CABWLR010000005">
    <property type="protein sequence ID" value="VXC04594.1"/>
    <property type="molecule type" value="Genomic_DNA"/>
</dbReference>
<keyword evidence="3" id="KW-1185">Reference proteome</keyword>
<name>A0A653VEH8_9FLAO</name>
<protein>
    <submittedName>
        <fullName evidence="2">Predicted esterase</fullName>
    </submittedName>
</protein>
<proteinExistence type="predicted"/>
<dbReference type="GO" id="GO:0016787">
    <property type="term" value="F:hydrolase activity"/>
    <property type="evidence" value="ECO:0007669"/>
    <property type="project" value="InterPro"/>
</dbReference>
<dbReference type="InterPro" id="IPR029058">
    <property type="entry name" value="AB_hydrolase_fold"/>
</dbReference>
<dbReference type="AlphaFoldDB" id="A0A653VEH8"/>
<feature type="domain" description="Phospholipase/carboxylesterase/thioesterase" evidence="1">
    <location>
        <begin position="21"/>
        <end position="209"/>
    </location>
</feature>
<evidence type="ECO:0000259" key="1">
    <source>
        <dbReference type="Pfam" id="PF02230"/>
    </source>
</evidence>
<dbReference type="SUPFAM" id="SSF53474">
    <property type="entry name" value="alpha/beta-Hydrolases"/>
    <property type="match status" value="1"/>
</dbReference>
<evidence type="ECO:0000313" key="2">
    <source>
        <dbReference type="EMBL" id="VXC04594.1"/>
    </source>
</evidence>
<sequence length="213" mass="24643">MNQQIKKVSYETTNTYETLNELSSKTKYVWIVFHGIGFLSRFFLKYFNELPKDQNYIIAPQAPSKYYLKNEYKHVGASWLTKENTALETSNLFNYLDAVLGNENLPSTCKIIFFGFSQGVSVATRYLSHSKIQCSKLILYAGGLPNELQKTDFNFLKRDTEIISIIGDKDEYLSPERLLKESEKLNSLFEENLRHISFNGAHEVKKEIINQLV</sequence>
<reference evidence="2 3" key="1">
    <citation type="submission" date="2019-10" db="EMBL/GenBank/DDBJ databases">
        <authorList>
            <person name="Karimi E."/>
        </authorList>
    </citation>
    <scope>NUCLEOTIDE SEQUENCE [LARGE SCALE GENOMIC DNA]</scope>
    <source>
        <strain evidence="2">Maribacter sp. 151</strain>
    </source>
</reference>
<dbReference type="InterPro" id="IPR003140">
    <property type="entry name" value="PLipase/COase/thioEstase"/>
</dbReference>
<accession>A0A653VEH8</accession>
<evidence type="ECO:0000313" key="3">
    <source>
        <dbReference type="Proteomes" id="UP000430202"/>
    </source>
</evidence>
<dbReference type="RefSeq" id="WP_159303646.1">
    <property type="nucleotide sequence ID" value="NZ_LR733271.1"/>
</dbReference>
<gene>
    <name evidence="2" type="ORF">MARI151_50465</name>
</gene>
<organism evidence="2 3">
    <name type="scientific">Maribacter litoralis</name>
    <dbReference type="NCBI Taxonomy" id="2059726"/>
    <lineage>
        <taxon>Bacteria</taxon>
        <taxon>Pseudomonadati</taxon>
        <taxon>Bacteroidota</taxon>
        <taxon>Flavobacteriia</taxon>
        <taxon>Flavobacteriales</taxon>
        <taxon>Flavobacteriaceae</taxon>
        <taxon>Maribacter</taxon>
    </lineage>
</organism>
<dbReference type="Proteomes" id="UP000430202">
    <property type="component" value="Unassembled WGS sequence"/>
</dbReference>
<dbReference type="Pfam" id="PF02230">
    <property type="entry name" value="Abhydrolase_2"/>
    <property type="match status" value="1"/>
</dbReference>